<dbReference type="InterPro" id="IPR036779">
    <property type="entry name" value="LysM_dom_sf"/>
</dbReference>
<reference evidence="4 5" key="1">
    <citation type="submission" date="2016-03" db="EMBL/GenBank/DDBJ databases">
        <title>Pediococcus and Lactobacillus from brewery environment - whole genome sequencing and assembly.</title>
        <authorList>
            <person name="Behr J."/>
            <person name="Geissler A.J."/>
            <person name="Vogel R.F."/>
        </authorList>
    </citation>
    <scope>NUCLEOTIDE SEQUENCE [LARGE SCALE GENOMIC DNA]</scope>
    <source>
        <strain evidence="4 5">TMW 1.1995</strain>
    </source>
</reference>
<dbReference type="CDD" id="cd00118">
    <property type="entry name" value="LysM"/>
    <property type="match status" value="1"/>
</dbReference>
<accession>A0A1B2IZ37</accession>
<feature type="chain" id="PRO_5008539230" evidence="2">
    <location>
        <begin position="29"/>
        <end position="213"/>
    </location>
</feature>
<name>A0A1B2IZ37_9LACO</name>
<sequence length="213" mass="22202">MKKLLLATLGATAIFAAGLGFNATTASADTRVTVKSGDSVWQIAQDNNSTINAIETANSISNHMIYVGEVLTIPDGTTSSNTYSTQSATVNNSANYSNSTQSTTGYTGSTTGTTSTTSNYMPSTTTSSNTTTSSSSSTSSSDASAKAWIANKESGGSYTATNGSYIGKYQLSASYLNGDYSAANQEKVANQYVSSRYGSWSAAKSFWEANGWY</sequence>
<evidence type="ECO:0000256" key="2">
    <source>
        <dbReference type="SAM" id="SignalP"/>
    </source>
</evidence>
<protein>
    <submittedName>
        <fullName evidence="4">Peptidoglycan-binding protein LysM</fullName>
    </submittedName>
</protein>
<feature type="compositionally biased region" description="Low complexity" evidence="1">
    <location>
        <begin position="95"/>
        <end position="141"/>
    </location>
</feature>
<dbReference type="Gene3D" id="3.10.350.10">
    <property type="entry name" value="LysM domain"/>
    <property type="match status" value="1"/>
</dbReference>
<dbReference type="Pfam" id="PF01476">
    <property type="entry name" value="LysM"/>
    <property type="match status" value="1"/>
</dbReference>
<feature type="domain" description="LysM" evidence="3">
    <location>
        <begin position="30"/>
        <end position="73"/>
    </location>
</feature>
<dbReference type="AlphaFoldDB" id="A0A1B2IZ37"/>
<feature type="signal peptide" evidence="2">
    <location>
        <begin position="1"/>
        <end position="28"/>
    </location>
</feature>
<evidence type="ECO:0000313" key="4">
    <source>
        <dbReference type="EMBL" id="ANZ67260.1"/>
    </source>
</evidence>
<evidence type="ECO:0000313" key="5">
    <source>
        <dbReference type="Proteomes" id="UP000093267"/>
    </source>
</evidence>
<dbReference type="PROSITE" id="PS51782">
    <property type="entry name" value="LYSM"/>
    <property type="match status" value="1"/>
</dbReference>
<keyword evidence="5" id="KW-1185">Reference proteome</keyword>
<dbReference type="SUPFAM" id="SSF54106">
    <property type="entry name" value="LysM domain"/>
    <property type="match status" value="1"/>
</dbReference>
<dbReference type="SMART" id="SM00257">
    <property type="entry name" value="LysM"/>
    <property type="match status" value="1"/>
</dbReference>
<feature type="region of interest" description="Disordered" evidence="1">
    <location>
        <begin position="90"/>
        <end position="141"/>
    </location>
</feature>
<dbReference type="RefSeq" id="WP_054710192.1">
    <property type="nucleotide sequence ID" value="NZ_CP014912.1"/>
</dbReference>
<gene>
    <name evidence="4" type="ORF">AYR63_08975</name>
</gene>
<dbReference type="EMBL" id="CP014924">
    <property type="protein sequence ID" value="ANZ67260.1"/>
    <property type="molecule type" value="Genomic_DNA"/>
</dbReference>
<keyword evidence="2" id="KW-0732">Signal</keyword>
<proteinExistence type="predicted"/>
<organism evidence="4 5">
    <name type="scientific">Secundilactobacillus paracollinoides</name>
    <dbReference type="NCBI Taxonomy" id="240427"/>
    <lineage>
        <taxon>Bacteria</taxon>
        <taxon>Bacillati</taxon>
        <taxon>Bacillota</taxon>
        <taxon>Bacilli</taxon>
        <taxon>Lactobacillales</taxon>
        <taxon>Lactobacillaceae</taxon>
        <taxon>Secundilactobacillus</taxon>
    </lineage>
</organism>
<dbReference type="OrthoDB" id="117366at2"/>
<dbReference type="Proteomes" id="UP000093267">
    <property type="component" value="Chromosome"/>
</dbReference>
<evidence type="ECO:0000256" key="1">
    <source>
        <dbReference type="SAM" id="MobiDB-lite"/>
    </source>
</evidence>
<dbReference type="InterPro" id="IPR018392">
    <property type="entry name" value="LysM"/>
</dbReference>
<evidence type="ECO:0000259" key="3">
    <source>
        <dbReference type="PROSITE" id="PS51782"/>
    </source>
</evidence>